<evidence type="ECO:0000313" key="20">
    <source>
        <dbReference type="Proteomes" id="UP000486351"/>
    </source>
</evidence>
<evidence type="ECO:0000313" key="4">
    <source>
        <dbReference type="EMBL" id="KAE9083675.1"/>
    </source>
</evidence>
<dbReference type="EMBL" id="QXGB01001885">
    <property type="protein sequence ID" value="KAE9184250.1"/>
    <property type="molecule type" value="Genomic_DNA"/>
</dbReference>
<dbReference type="EMBL" id="QXFX01001833">
    <property type="protein sequence ID" value="KAE9084122.1"/>
    <property type="molecule type" value="Genomic_DNA"/>
</dbReference>
<organism evidence="2 12">
    <name type="scientific">Phytophthora fragariae</name>
    <dbReference type="NCBI Taxonomy" id="53985"/>
    <lineage>
        <taxon>Eukaryota</taxon>
        <taxon>Sar</taxon>
        <taxon>Stramenopiles</taxon>
        <taxon>Oomycota</taxon>
        <taxon>Peronosporomycetes</taxon>
        <taxon>Peronosporales</taxon>
        <taxon>Peronosporaceae</taxon>
        <taxon>Phytophthora</taxon>
    </lineage>
</organism>
<evidence type="ECO:0000313" key="15">
    <source>
        <dbReference type="Proteomes" id="UP000440367"/>
    </source>
</evidence>
<evidence type="ECO:0000313" key="6">
    <source>
        <dbReference type="EMBL" id="KAE9096614.1"/>
    </source>
</evidence>
<evidence type="ECO:0000313" key="13">
    <source>
        <dbReference type="Proteomes" id="UP000433483"/>
    </source>
</evidence>
<dbReference type="Proteomes" id="UP000486351">
    <property type="component" value="Unassembled WGS sequence"/>
</dbReference>
<gene>
    <name evidence="10" type="ORF">PF001_g20762</name>
    <name evidence="9" type="ORF">PF002_g22918</name>
    <name evidence="8" type="ORF">PF004_g20573</name>
    <name evidence="7" type="ORF">PF005_g21747</name>
    <name evidence="6" type="ORF">PF006_g23738</name>
    <name evidence="4" type="ORF">PF007_g21811</name>
    <name evidence="11" type="ORF">PF008_g23942</name>
    <name evidence="2" type="ORF">PF009_g22662</name>
    <name evidence="5" type="ORF">PF010_g20959</name>
    <name evidence="3" type="ORF">PF011_g20441</name>
</gene>
<evidence type="ECO:0000313" key="16">
    <source>
        <dbReference type="Proteomes" id="UP000440732"/>
    </source>
</evidence>
<evidence type="ECO:0000313" key="14">
    <source>
        <dbReference type="Proteomes" id="UP000437068"/>
    </source>
</evidence>
<dbReference type="EMBL" id="QXFZ01001879">
    <property type="protein sequence ID" value="KAE9083675.1"/>
    <property type="molecule type" value="Genomic_DNA"/>
</dbReference>
<evidence type="ECO:0000313" key="3">
    <source>
        <dbReference type="EMBL" id="KAE8985299.1"/>
    </source>
</evidence>
<dbReference type="AlphaFoldDB" id="A0A6A3DZQ0"/>
<dbReference type="EMBL" id="QXGD01001907">
    <property type="protein sequence ID" value="KAE9196864.1"/>
    <property type="molecule type" value="Genomic_DNA"/>
</dbReference>
<dbReference type="OrthoDB" id="10270569at2759"/>
<evidence type="ECO:0000313" key="7">
    <source>
        <dbReference type="EMBL" id="KAE9184250.1"/>
    </source>
</evidence>
<dbReference type="Proteomes" id="UP000460718">
    <property type="component" value="Unassembled WGS sequence"/>
</dbReference>
<dbReference type="Proteomes" id="UP000488956">
    <property type="component" value="Unassembled WGS sequence"/>
</dbReference>
<dbReference type="Proteomes" id="UP000440732">
    <property type="component" value="Unassembled WGS sequence"/>
</dbReference>
<sequence>MASPFSKISWFTLICFCLLRIAAWSDTTSPSLHAYALIFTPTFNFDCSSTPYVQAIIASLVSWLSRATF</sequence>
<keyword evidence="13" id="KW-1185">Reference proteome</keyword>
<evidence type="ECO:0000313" key="5">
    <source>
        <dbReference type="EMBL" id="KAE9084122.1"/>
    </source>
</evidence>
<dbReference type="Proteomes" id="UP000433483">
    <property type="component" value="Unassembled WGS sequence"/>
</dbReference>
<dbReference type="Proteomes" id="UP000440367">
    <property type="component" value="Unassembled WGS sequence"/>
</dbReference>
<dbReference type="EMBL" id="QXGC01001850">
    <property type="protein sequence ID" value="KAE9194951.1"/>
    <property type="molecule type" value="Genomic_DNA"/>
</dbReference>
<evidence type="ECO:0000313" key="9">
    <source>
        <dbReference type="EMBL" id="KAE9196864.1"/>
    </source>
</evidence>
<evidence type="ECO:0000313" key="11">
    <source>
        <dbReference type="EMBL" id="KAE9296670.1"/>
    </source>
</evidence>
<evidence type="ECO:0000313" key="2">
    <source>
        <dbReference type="EMBL" id="KAE8927164.1"/>
    </source>
</evidence>
<evidence type="ECO:0000313" key="21">
    <source>
        <dbReference type="Proteomes" id="UP000488956"/>
    </source>
</evidence>
<dbReference type="Proteomes" id="UP000476176">
    <property type="component" value="Unassembled WGS sequence"/>
</dbReference>
<keyword evidence="1" id="KW-0732">Signal</keyword>
<feature type="chain" id="PRO_5036163570" evidence="1">
    <location>
        <begin position="26"/>
        <end position="69"/>
    </location>
</feature>
<dbReference type="Proteomes" id="UP000429523">
    <property type="component" value="Unassembled WGS sequence"/>
</dbReference>
<dbReference type="EMBL" id="QXGE01001817">
    <property type="protein sequence ID" value="KAE9287917.1"/>
    <property type="molecule type" value="Genomic_DNA"/>
</dbReference>
<evidence type="ECO:0000313" key="8">
    <source>
        <dbReference type="EMBL" id="KAE9194951.1"/>
    </source>
</evidence>
<dbReference type="EMBL" id="QXFW01001828">
    <property type="protein sequence ID" value="KAE8985299.1"/>
    <property type="molecule type" value="Genomic_DNA"/>
</dbReference>
<dbReference type="EMBL" id="QXFY01002487">
    <property type="protein sequence ID" value="KAE9296670.1"/>
    <property type="molecule type" value="Genomic_DNA"/>
</dbReference>
<evidence type="ECO:0000313" key="17">
    <source>
        <dbReference type="Proteomes" id="UP000441208"/>
    </source>
</evidence>
<dbReference type="EMBL" id="QXGF01001898">
    <property type="protein sequence ID" value="KAE8927164.1"/>
    <property type="molecule type" value="Genomic_DNA"/>
</dbReference>
<accession>A0A6A3DZQ0</accession>
<comment type="caution">
    <text evidence="2">The sequence shown here is derived from an EMBL/GenBank/DDBJ whole genome shotgun (WGS) entry which is preliminary data.</text>
</comment>
<evidence type="ECO:0000313" key="12">
    <source>
        <dbReference type="Proteomes" id="UP000429523"/>
    </source>
</evidence>
<name>A0A6A3DZQ0_9STRA</name>
<evidence type="ECO:0000313" key="18">
    <source>
        <dbReference type="Proteomes" id="UP000460718"/>
    </source>
</evidence>
<evidence type="ECO:0000256" key="1">
    <source>
        <dbReference type="SAM" id="SignalP"/>
    </source>
</evidence>
<feature type="signal peptide" evidence="1">
    <location>
        <begin position="1"/>
        <end position="25"/>
    </location>
</feature>
<reference evidence="12 13" key="1">
    <citation type="submission" date="2018-08" db="EMBL/GenBank/DDBJ databases">
        <title>Genomic investigation of the strawberry pathogen Phytophthora fragariae indicates pathogenicity is determined by transcriptional variation in three key races.</title>
        <authorList>
            <person name="Adams T.M."/>
            <person name="Armitage A.D."/>
            <person name="Sobczyk M.K."/>
            <person name="Bates H.J."/>
            <person name="Dunwell J.M."/>
            <person name="Nellist C.F."/>
            <person name="Harrison R.J."/>
        </authorList>
    </citation>
    <scope>NUCLEOTIDE SEQUENCE [LARGE SCALE GENOMIC DNA]</scope>
    <source>
        <strain evidence="10 14">A4</strain>
        <strain evidence="9 15">BC-1</strain>
        <strain evidence="8 19">BC-23</strain>
        <strain evidence="7 13">NOV-27</strain>
        <strain evidence="6 16">NOV-5</strain>
        <strain evidence="4 17">NOV-71</strain>
        <strain evidence="11 20">NOV-77</strain>
        <strain evidence="2 12">NOV-9</strain>
        <strain evidence="5 21">ONT-3</strain>
        <strain evidence="3 18">SCRP245</strain>
    </source>
</reference>
<dbReference type="Proteomes" id="UP000437068">
    <property type="component" value="Unassembled WGS sequence"/>
</dbReference>
<dbReference type="Proteomes" id="UP000441208">
    <property type="component" value="Unassembled WGS sequence"/>
</dbReference>
<proteinExistence type="predicted"/>
<protein>
    <submittedName>
        <fullName evidence="2">Uncharacterized protein</fullName>
    </submittedName>
</protein>
<evidence type="ECO:0000313" key="19">
    <source>
        <dbReference type="Proteomes" id="UP000476176"/>
    </source>
</evidence>
<evidence type="ECO:0000313" key="10">
    <source>
        <dbReference type="EMBL" id="KAE9287917.1"/>
    </source>
</evidence>
<dbReference type="EMBL" id="QXGA01002495">
    <property type="protein sequence ID" value="KAE9096614.1"/>
    <property type="molecule type" value="Genomic_DNA"/>
</dbReference>